<dbReference type="InterPro" id="IPR003137">
    <property type="entry name" value="PA_domain"/>
</dbReference>
<dbReference type="Pfam" id="PF00082">
    <property type="entry name" value="Peptidase_S8"/>
    <property type="match status" value="1"/>
</dbReference>
<keyword evidence="2 7" id="KW-0645">Protease</keyword>
<feature type="signal peptide" evidence="8">
    <location>
        <begin position="1"/>
        <end position="23"/>
    </location>
</feature>
<dbReference type="InterPro" id="IPR000209">
    <property type="entry name" value="Peptidase_S8/S53_dom"/>
</dbReference>
<dbReference type="InterPro" id="IPR036852">
    <property type="entry name" value="Peptidase_S8/S53_dom_sf"/>
</dbReference>
<dbReference type="PRINTS" id="PR00723">
    <property type="entry name" value="SUBTILISIN"/>
</dbReference>
<feature type="active site" description="Charge relay system" evidence="6 7">
    <location>
        <position position="217"/>
    </location>
</feature>
<feature type="active site" description="Charge relay system" evidence="6 7">
    <location>
        <position position="522"/>
    </location>
</feature>
<dbReference type="InterPro" id="IPR023827">
    <property type="entry name" value="Peptidase_S8_Asp-AS"/>
</dbReference>
<dbReference type="InterPro" id="IPR041469">
    <property type="entry name" value="Subtilisin-like_FN3"/>
</dbReference>
<dbReference type="GO" id="GO:0006508">
    <property type="term" value="P:proteolysis"/>
    <property type="evidence" value="ECO:0007669"/>
    <property type="project" value="UniProtKB-KW"/>
</dbReference>
<evidence type="ECO:0000313" key="14">
    <source>
        <dbReference type="Proteomes" id="UP000663760"/>
    </source>
</evidence>
<evidence type="ECO:0000256" key="1">
    <source>
        <dbReference type="ARBA" id="ARBA00011073"/>
    </source>
</evidence>
<keyword evidence="4 7" id="KW-0378">Hydrolase</keyword>
<dbReference type="InterPro" id="IPR037045">
    <property type="entry name" value="S8pro/Inhibitor_I9_sf"/>
</dbReference>
<feature type="domain" description="Subtilisin-like protease fibronectin type-III" evidence="12">
    <location>
        <begin position="636"/>
        <end position="735"/>
    </location>
</feature>
<dbReference type="InterPro" id="IPR010259">
    <property type="entry name" value="S8pro/Inhibitor_I9"/>
</dbReference>
<keyword evidence="5 7" id="KW-0720">Serine protease</keyword>
<name>A0A7I8KC43_SPIIN</name>
<feature type="active site" description="Charge relay system" evidence="6 7">
    <location>
        <position position="158"/>
    </location>
</feature>
<evidence type="ECO:0000259" key="11">
    <source>
        <dbReference type="Pfam" id="PF05922"/>
    </source>
</evidence>
<evidence type="ECO:0000313" key="13">
    <source>
        <dbReference type="EMBL" id="CAA7395367.1"/>
    </source>
</evidence>
<dbReference type="PROSITE" id="PS00137">
    <property type="entry name" value="SUBTILASE_HIS"/>
    <property type="match status" value="1"/>
</dbReference>
<evidence type="ECO:0000259" key="9">
    <source>
        <dbReference type="Pfam" id="PF00082"/>
    </source>
</evidence>
<organism evidence="13 14">
    <name type="scientific">Spirodela intermedia</name>
    <name type="common">Intermediate duckweed</name>
    <dbReference type="NCBI Taxonomy" id="51605"/>
    <lineage>
        <taxon>Eukaryota</taxon>
        <taxon>Viridiplantae</taxon>
        <taxon>Streptophyta</taxon>
        <taxon>Embryophyta</taxon>
        <taxon>Tracheophyta</taxon>
        <taxon>Spermatophyta</taxon>
        <taxon>Magnoliopsida</taxon>
        <taxon>Liliopsida</taxon>
        <taxon>Araceae</taxon>
        <taxon>Lemnoideae</taxon>
        <taxon>Spirodela</taxon>
    </lineage>
</organism>
<sequence length="738" mass="78283">MAEKMIVFLLLVSLPFFFCPILALGGDRLMPVSVEARNSTDSRLETYIVHVRKPEHMLSAGREELESWHKSFLPSPPSDSGAPRLVYSYERALSGFAARLTPEEVADMEAKEGFLFAYPDEPLAAETTWSNAFLTLTSRGGMWETTGYGMGMIVGVIDSGINPDHVSFGDNLFPDPPERWKGRCDLNAPRKCNKKLIGVRNFDSEGPQAEALDVTGHGTFVAGVAGGSNIVNVSFNGLADGIAAGAAPGGHLSIYRASMASGLVAAIDEAIRDRVDVICLAMTLPTGEFHRNDIAIATLSAVESGIFVSCAAGNRGPHRGSVRNDAPWVLTVGAGTMDRALRVILHLGDGEKYEGESLHNATMIPTGSLRLAHPSSCSSPLKGVVGTAVLCRSQPAAISPARQAWHVMEAGGAAMILMNDHLNGSTIVLADTALPTVAITYRDGQQLVSYFESARGSATVELLPMGTTYQAAPTPTVASFSGRGPSSANGGILKPDIIVSGVNILGPALSSNTGFAFSSGTSASAAILTSIAAMMRKNHTEWSPAVIRSAIMTSSDYLDNEMNPIRDETGGAASAFTLGAGHVKPHMVNDPGLVYDIVPEDYLRYLCGLGYTQMQVEAVARRGVDCESLGSLLPEQLNYPSIAVTLRGGRTTVTRTVRNEGPEASFYRGQVVGMPADVVVEVNPSELNFREKGEYQSFTVTFFYGGGAGGNQVYEGNLIWSAATSIHTVRTPLVVTVA</sequence>
<dbReference type="PROSITE" id="PS00136">
    <property type="entry name" value="SUBTILASE_ASP"/>
    <property type="match status" value="1"/>
</dbReference>
<dbReference type="Gene3D" id="2.60.40.2310">
    <property type="match status" value="1"/>
</dbReference>
<accession>A0A7I8KC43</accession>
<proteinExistence type="inferred from homology"/>
<keyword evidence="14" id="KW-1185">Reference proteome</keyword>
<evidence type="ECO:0000256" key="7">
    <source>
        <dbReference type="PROSITE-ProRule" id="PRU01240"/>
    </source>
</evidence>
<dbReference type="Proteomes" id="UP000663760">
    <property type="component" value="Chromosome 4"/>
</dbReference>
<dbReference type="CDD" id="cd02120">
    <property type="entry name" value="PA_subtilisin_like"/>
    <property type="match status" value="1"/>
</dbReference>
<comment type="similarity">
    <text evidence="1 7">Belongs to the peptidase S8 family.</text>
</comment>
<feature type="domain" description="Inhibitor I9" evidence="11">
    <location>
        <begin position="46"/>
        <end position="123"/>
    </location>
</feature>
<evidence type="ECO:0000256" key="4">
    <source>
        <dbReference type="ARBA" id="ARBA00022801"/>
    </source>
</evidence>
<evidence type="ECO:0000256" key="2">
    <source>
        <dbReference type="ARBA" id="ARBA00022670"/>
    </source>
</evidence>
<gene>
    <name evidence="13" type="ORF">SI8410_04006028</name>
</gene>
<evidence type="ECO:0000259" key="10">
    <source>
        <dbReference type="Pfam" id="PF02225"/>
    </source>
</evidence>
<dbReference type="GO" id="GO:0004252">
    <property type="term" value="F:serine-type endopeptidase activity"/>
    <property type="evidence" value="ECO:0007669"/>
    <property type="project" value="UniProtKB-UniRule"/>
</dbReference>
<dbReference type="Gene3D" id="3.40.50.200">
    <property type="entry name" value="Peptidase S8/S53 domain"/>
    <property type="match status" value="1"/>
</dbReference>
<feature type="chain" id="PRO_5029498800" evidence="8">
    <location>
        <begin position="24"/>
        <end position="738"/>
    </location>
</feature>
<evidence type="ECO:0000256" key="8">
    <source>
        <dbReference type="SAM" id="SignalP"/>
    </source>
</evidence>
<reference evidence="13" key="1">
    <citation type="submission" date="2020-02" db="EMBL/GenBank/DDBJ databases">
        <authorList>
            <person name="Scholz U."/>
            <person name="Mascher M."/>
            <person name="Fiebig A."/>
        </authorList>
    </citation>
    <scope>NUCLEOTIDE SEQUENCE</scope>
</reference>
<dbReference type="InterPro" id="IPR015500">
    <property type="entry name" value="Peptidase_S8_subtilisin-rel"/>
</dbReference>
<dbReference type="PANTHER" id="PTHR10795">
    <property type="entry name" value="PROPROTEIN CONVERTASE SUBTILISIN/KEXIN"/>
    <property type="match status" value="1"/>
</dbReference>
<dbReference type="PROSITE" id="PS51892">
    <property type="entry name" value="SUBTILASE"/>
    <property type="match status" value="1"/>
</dbReference>
<dbReference type="AlphaFoldDB" id="A0A7I8KC43"/>
<feature type="domain" description="Peptidase S8/S53" evidence="9">
    <location>
        <begin position="150"/>
        <end position="566"/>
    </location>
</feature>
<evidence type="ECO:0000256" key="3">
    <source>
        <dbReference type="ARBA" id="ARBA00022729"/>
    </source>
</evidence>
<dbReference type="InterPro" id="IPR022398">
    <property type="entry name" value="Peptidase_S8_His-AS"/>
</dbReference>
<dbReference type="Pfam" id="PF02225">
    <property type="entry name" value="PA"/>
    <property type="match status" value="1"/>
</dbReference>
<dbReference type="EMBL" id="LR746267">
    <property type="protein sequence ID" value="CAA7395367.1"/>
    <property type="molecule type" value="Genomic_DNA"/>
</dbReference>
<evidence type="ECO:0000256" key="6">
    <source>
        <dbReference type="PIRSR" id="PIRSR615500-1"/>
    </source>
</evidence>
<dbReference type="SUPFAM" id="SSF52743">
    <property type="entry name" value="Subtilisin-like"/>
    <property type="match status" value="1"/>
</dbReference>
<keyword evidence="3 8" id="KW-0732">Signal</keyword>
<protein>
    <submittedName>
        <fullName evidence="13">Uncharacterized protein</fullName>
    </submittedName>
</protein>
<evidence type="ECO:0000256" key="5">
    <source>
        <dbReference type="ARBA" id="ARBA00022825"/>
    </source>
</evidence>
<feature type="domain" description="PA" evidence="10">
    <location>
        <begin position="383"/>
        <end position="447"/>
    </location>
</feature>
<dbReference type="InterPro" id="IPR045051">
    <property type="entry name" value="SBT"/>
</dbReference>
<dbReference type="OrthoDB" id="206201at2759"/>
<dbReference type="Pfam" id="PF17766">
    <property type="entry name" value="fn3_6"/>
    <property type="match status" value="1"/>
</dbReference>
<evidence type="ECO:0000259" key="12">
    <source>
        <dbReference type="Pfam" id="PF17766"/>
    </source>
</evidence>
<dbReference type="Gene3D" id="3.50.30.30">
    <property type="match status" value="1"/>
</dbReference>
<dbReference type="Gene3D" id="3.30.70.80">
    <property type="entry name" value="Peptidase S8 propeptide/proteinase inhibitor I9"/>
    <property type="match status" value="1"/>
</dbReference>
<dbReference type="Pfam" id="PF05922">
    <property type="entry name" value="Inhibitor_I9"/>
    <property type="match status" value="1"/>
</dbReference>